<keyword evidence="1" id="KW-1133">Transmembrane helix</keyword>
<dbReference type="RefSeq" id="WP_377247273.1">
    <property type="nucleotide sequence ID" value="NZ_JBHLXP010000005.1"/>
</dbReference>
<feature type="transmembrane region" description="Helical" evidence="1">
    <location>
        <begin position="40"/>
        <end position="60"/>
    </location>
</feature>
<dbReference type="PANTHER" id="PTHR42709:SF4">
    <property type="entry name" value="INNER MEMBRANE PROTEIN YQAA"/>
    <property type="match status" value="1"/>
</dbReference>
<evidence type="ECO:0000313" key="3">
    <source>
        <dbReference type="EMBL" id="MFC0050110.1"/>
    </source>
</evidence>
<reference evidence="3 4" key="1">
    <citation type="submission" date="2024-09" db="EMBL/GenBank/DDBJ databases">
        <authorList>
            <person name="Sun Q."/>
            <person name="Mori K."/>
        </authorList>
    </citation>
    <scope>NUCLEOTIDE SEQUENCE [LARGE SCALE GENOMIC DNA]</scope>
    <source>
        <strain evidence="3 4">KCTC 23315</strain>
    </source>
</reference>
<dbReference type="EMBL" id="JBHLXP010000005">
    <property type="protein sequence ID" value="MFC0050110.1"/>
    <property type="molecule type" value="Genomic_DNA"/>
</dbReference>
<dbReference type="InterPro" id="IPR032816">
    <property type="entry name" value="VTT_dom"/>
</dbReference>
<feature type="domain" description="VTT" evidence="2">
    <location>
        <begin position="25"/>
        <end position="138"/>
    </location>
</feature>
<dbReference type="InterPro" id="IPR051311">
    <property type="entry name" value="DedA_domain"/>
</dbReference>
<comment type="caution">
    <text evidence="3">The sequence shown here is derived from an EMBL/GenBank/DDBJ whole genome shotgun (WGS) entry which is preliminary data.</text>
</comment>
<feature type="transmembrane region" description="Helical" evidence="1">
    <location>
        <begin position="90"/>
        <end position="112"/>
    </location>
</feature>
<keyword evidence="1" id="KW-0812">Transmembrane</keyword>
<dbReference type="PANTHER" id="PTHR42709">
    <property type="entry name" value="ALKALINE PHOSPHATASE LIKE PROTEIN"/>
    <property type="match status" value="1"/>
</dbReference>
<organism evidence="3 4">
    <name type="scientific">Rheinheimera tilapiae</name>
    <dbReference type="NCBI Taxonomy" id="875043"/>
    <lineage>
        <taxon>Bacteria</taxon>
        <taxon>Pseudomonadati</taxon>
        <taxon>Pseudomonadota</taxon>
        <taxon>Gammaproteobacteria</taxon>
        <taxon>Chromatiales</taxon>
        <taxon>Chromatiaceae</taxon>
        <taxon>Rheinheimera</taxon>
    </lineage>
</organism>
<dbReference type="Pfam" id="PF09335">
    <property type="entry name" value="VTT_dom"/>
    <property type="match status" value="1"/>
</dbReference>
<evidence type="ECO:0000259" key="2">
    <source>
        <dbReference type="Pfam" id="PF09335"/>
    </source>
</evidence>
<feature type="transmembrane region" description="Helical" evidence="1">
    <location>
        <begin position="118"/>
        <end position="140"/>
    </location>
</feature>
<dbReference type="Proteomes" id="UP001589813">
    <property type="component" value="Unassembled WGS sequence"/>
</dbReference>
<evidence type="ECO:0000313" key="4">
    <source>
        <dbReference type="Proteomes" id="UP001589813"/>
    </source>
</evidence>
<keyword evidence="4" id="KW-1185">Reference proteome</keyword>
<accession>A0ABV6BKW0</accession>
<proteinExistence type="predicted"/>
<protein>
    <submittedName>
        <fullName evidence="3">YqaA family protein</fullName>
    </submittedName>
</protein>
<gene>
    <name evidence="3" type="ORF">ACFFJP_17555</name>
</gene>
<sequence length="148" mass="16449">MWDLSGYALLALSAFTSASLLPGSSEVVLAALWYQGYDLWLLWLVATCANCAGSVLNWWLGSQVGRFQHKRWFPASPEQIQRAQQWSFKFGPYAILLSWLPVVGDPLTVVAGILRYPILQFILLVFIAKGARYGVLLLAADTLLKGFV</sequence>
<keyword evidence="1" id="KW-0472">Membrane</keyword>
<evidence type="ECO:0000256" key="1">
    <source>
        <dbReference type="SAM" id="Phobius"/>
    </source>
</evidence>
<name>A0ABV6BKW0_9GAMM</name>